<comment type="similarity">
    <text evidence="2 4">Belongs to the short-chain dehydrogenases/reductases (SDR) family.</text>
</comment>
<dbReference type="Proteomes" id="UP001432027">
    <property type="component" value="Unassembled WGS sequence"/>
</dbReference>
<dbReference type="AlphaFoldDB" id="A0AAV5UJR9"/>
<dbReference type="Gene3D" id="3.40.50.720">
    <property type="entry name" value="NAD(P)-binding Rossmann-like Domain"/>
    <property type="match status" value="1"/>
</dbReference>
<dbReference type="InterPro" id="IPR002347">
    <property type="entry name" value="SDR_fam"/>
</dbReference>
<dbReference type="InterPro" id="IPR051019">
    <property type="entry name" value="VLCFA-Steroid_DH"/>
</dbReference>
<feature type="non-terminal residue" evidence="5">
    <location>
        <position position="1"/>
    </location>
</feature>
<keyword evidence="3" id="KW-0560">Oxidoreductase</keyword>
<organism evidence="5 6">
    <name type="scientific">Pristionchus entomophagus</name>
    <dbReference type="NCBI Taxonomy" id="358040"/>
    <lineage>
        <taxon>Eukaryota</taxon>
        <taxon>Metazoa</taxon>
        <taxon>Ecdysozoa</taxon>
        <taxon>Nematoda</taxon>
        <taxon>Chromadorea</taxon>
        <taxon>Rhabditida</taxon>
        <taxon>Rhabditina</taxon>
        <taxon>Diplogasteromorpha</taxon>
        <taxon>Diplogasteroidea</taxon>
        <taxon>Neodiplogasteridae</taxon>
        <taxon>Pristionchus</taxon>
    </lineage>
</organism>
<keyword evidence="6" id="KW-1185">Reference proteome</keyword>
<dbReference type="InterPro" id="IPR020904">
    <property type="entry name" value="Sc_DH/Rdtase_CS"/>
</dbReference>
<accession>A0AAV5UJR9</accession>
<dbReference type="PRINTS" id="PR00081">
    <property type="entry name" value="GDHRDH"/>
</dbReference>
<dbReference type="PROSITE" id="PS00061">
    <property type="entry name" value="ADH_SHORT"/>
    <property type="match status" value="1"/>
</dbReference>
<evidence type="ECO:0000256" key="3">
    <source>
        <dbReference type="ARBA" id="ARBA00023002"/>
    </source>
</evidence>
<dbReference type="PANTHER" id="PTHR43899">
    <property type="entry name" value="RH59310P"/>
    <property type="match status" value="1"/>
</dbReference>
<evidence type="ECO:0000313" key="6">
    <source>
        <dbReference type="Proteomes" id="UP001432027"/>
    </source>
</evidence>
<dbReference type="Pfam" id="PF00106">
    <property type="entry name" value="adh_short"/>
    <property type="match status" value="1"/>
</dbReference>
<proteinExistence type="inferred from homology"/>
<comment type="caution">
    <text evidence="5">The sequence shown here is derived from an EMBL/GenBank/DDBJ whole genome shotgun (WGS) entry which is preliminary data.</text>
</comment>
<dbReference type="GO" id="GO:0016491">
    <property type="term" value="F:oxidoreductase activity"/>
    <property type="evidence" value="ECO:0007669"/>
    <property type="project" value="UniProtKB-KW"/>
</dbReference>
<dbReference type="InterPro" id="IPR036291">
    <property type="entry name" value="NAD(P)-bd_dom_sf"/>
</dbReference>
<dbReference type="EMBL" id="BTSX01000006">
    <property type="protein sequence ID" value="GMT06583.1"/>
    <property type="molecule type" value="Genomic_DNA"/>
</dbReference>
<dbReference type="SUPFAM" id="SSF51735">
    <property type="entry name" value="NAD(P)-binding Rossmann-fold domains"/>
    <property type="match status" value="1"/>
</dbReference>
<comment type="subcellular location">
    <subcellularLocation>
        <location evidence="1">Endoplasmic reticulum</location>
    </subcellularLocation>
</comment>
<name>A0AAV5UJR9_9BILA</name>
<evidence type="ECO:0000313" key="5">
    <source>
        <dbReference type="EMBL" id="GMT06583.1"/>
    </source>
</evidence>
<evidence type="ECO:0000256" key="2">
    <source>
        <dbReference type="ARBA" id="ARBA00006484"/>
    </source>
</evidence>
<dbReference type="GO" id="GO:0005783">
    <property type="term" value="C:endoplasmic reticulum"/>
    <property type="evidence" value="ECO:0007669"/>
    <property type="project" value="UniProtKB-SubCell"/>
</dbReference>
<evidence type="ECO:0000256" key="1">
    <source>
        <dbReference type="ARBA" id="ARBA00004240"/>
    </source>
</evidence>
<sequence length="319" mass="35456">VIQMAVDWVASWFWYWVYAYITVRLSKAAWVLIKSAHIHLIAKEVPVTDLLDSWTVVTGGTDGIGKAYTFELARARGIRKFFLIGRNINKLEAIKKELVEKYSAEVKLAVFDFENDDFDKLPAELKEIDIGILLNCAGIAPAAVGNMVELPEGLASKILRVNLMSNIKMLETVLPGMVKRDRGIIVNVASMTGWRPLPYLSTYPSSKAAISFYSEGIADEFANTNVKIQCLIPMLVATKVASYEAAEANDIFVVSTDNFARQAVHLMGATNLATGCWQHDLQIAFASLVSPWLFKKVFVPLVMLGVHKQRVADYASKHQ</sequence>
<dbReference type="PRINTS" id="PR00080">
    <property type="entry name" value="SDRFAMILY"/>
</dbReference>
<gene>
    <name evidence="5" type="ORF">PENTCL1PPCAC_28757</name>
</gene>
<reference evidence="5" key="1">
    <citation type="submission" date="2023-10" db="EMBL/GenBank/DDBJ databases">
        <title>Genome assembly of Pristionchus species.</title>
        <authorList>
            <person name="Yoshida K."/>
            <person name="Sommer R.J."/>
        </authorList>
    </citation>
    <scope>NUCLEOTIDE SEQUENCE</scope>
    <source>
        <strain evidence="5">RS0144</strain>
    </source>
</reference>
<dbReference type="CDD" id="cd05356">
    <property type="entry name" value="17beta-HSD1_like_SDR_c"/>
    <property type="match status" value="1"/>
</dbReference>
<evidence type="ECO:0000256" key="4">
    <source>
        <dbReference type="RuleBase" id="RU000363"/>
    </source>
</evidence>
<dbReference type="PANTHER" id="PTHR43899:SF13">
    <property type="entry name" value="RH59310P"/>
    <property type="match status" value="1"/>
</dbReference>
<dbReference type="PIRSF" id="PIRSF000126">
    <property type="entry name" value="11-beta-HSD1"/>
    <property type="match status" value="1"/>
</dbReference>
<protein>
    <submittedName>
        <fullName evidence="5">Uncharacterized protein</fullName>
    </submittedName>
</protein>